<dbReference type="Gene3D" id="1.25.40.20">
    <property type="entry name" value="Ankyrin repeat-containing domain"/>
    <property type="match status" value="1"/>
</dbReference>
<dbReference type="PROSITE" id="PS50088">
    <property type="entry name" value="ANK_REPEAT"/>
    <property type="match status" value="1"/>
</dbReference>
<dbReference type="SMART" id="SM00248">
    <property type="entry name" value="ANK"/>
    <property type="match status" value="7"/>
</dbReference>
<dbReference type="InterPro" id="IPR056884">
    <property type="entry name" value="NPHP3-like_N"/>
</dbReference>
<dbReference type="PANTHER" id="PTHR10039">
    <property type="entry name" value="AMELOGENIN"/>
    <property type="match status" value="1"/>
</dbReference>
<evidence type="ECO:0000259" key="4">
    <source>
        <dbReference type="Pfam" id="PF24809"/>
    </source>
</evidence>
<feature type="repeat" description="ANK" evidence="2">
    <location>
        <begin position="1136"/>
        <end position="1168"/>
    </location>
</feature>
<evidence type="ECO:0000313" key="7">
    <source>
        <dbReference type="Proteomes" id="UP000184330"/>
    </source>
</evidence>
<evidence type="ECO:0000256" key="2">
    <source>
        <dbReference type="PROSITE-ProRule" id="PRU00023"/>
    </source>
</evidence>
<feature type="domain" description="Nephrocystin 3-like N-terminal" evidence="5">
    <location>
        <begin position="256"/>
        <end position="418"/>
    </location>
</feature>
<reference evidence="6 7" key="1">
    <citation type="submission" date="2016-03" db="EMBL/GenBank/DDBJ databases">
        <authorList>
            <person name="Ploux O."/>
        </authorList>
    </citation>
    <scope>NUCLEOTIDE SEQUENCE [LARGE SCALE GENOMIC DNA]</scope>
    <source>
        <strain evidence="6 7">UAMH 11012</strain>
    </source>
</reference>
<dbReference type="EMBL" id="FJOG01000042">
    <property type="protein sequence ID" value="CZR67167.1"/>
    <property type="molecule type" value="Genomic_DNA"/>
</dbReference>
<dbReference type="Pfam" id="PF00023">
    <property type="entry name" value="Ank"/>
    <property type="match status" value="1"/>
</dbReference>
<accession>A0A1L7XQE7</accession>
<proteinExistence type="predicted"/>
<keyword evidence="1" id="KW-0677">Repeat</keyword>
<dbReference type="InterPro" id="IPR036770">
    <property type="entry name" value="Ankyrin_rpt-contain_sf"/>
</dbReference>
<dbReference type="SUPFAM" id="SSF48403">
    <property type="entry name" value="Ankyrin repeat"/>
    <property type="match status" value="2"/>
</dbReference>
<feature type="domain" description="DUF7708" evidence="4">
    <location>
        <begin position="71"/>
        <end position="212"/>
    </location>
</feature>
<dbReference type="InterPro" id="IPR056125">
    <property type="entry name" value="DUF7708"/>
</dbReference>
<dbReference type="SUPFAM" id="SSF52540">
    <property type="entry name" value="P-loop containing nucleoside triphosphate hydrolases"/>
    <property type="match status" value="1"/>
</dbReference>
<evidence type="ECO:0000313" key="6">
    <source>
        <dbReference type="EMBL" id="CZR67167.1"/>
    </source>
</evidence>
<sequence length="1590" mass="179394">MEVISVALARRDDNPWALAKARFLEDLEPAERLLYDNATLENIYYTTSHANRNDAENSRTRAIVQKLGPLISAIESYGKAVDTFAQIAPLYQAPIWGFIRVLLVAAEAHSKFYDKIVDILARIGDILPRFRDYERIYNPQKHKRLVQALSNAYLDIIVICTQFRQSIRTHQASKVRRIFKPLSMNHQFDDAIEKFRQHKQNVEEEAKLCHMLEAAEEREARLTVFAIERRRRILARLSNVDCNLRHRRLQGTRHEGTGIWLQQHVEYIKWESSTGPAVLCCYGIPGCGKSVLASTVIDTLKRNYGTIFYYCDYADKRTLFTSNVFGTLARQILEVVENIPEALAAAVEEADHDGHRLTEDSKALLILQQCIELSPHQLHIILDGLDECTEHSQKFILDGLRQVMHKEGSTVRLFNTARAELGTSLRLKPSILMSHIHVSPSTIAFDIESYVRASTNLCISSGSLVVRDPELEDLIIHRLVHGARGMFLWVEFQLNDLCDADSDHQIKKVLNNLPQSLSETYDRLLSRIEGFERAAMIERMFKWLVCARQPLHVDEVQEGIAFALDDTEWNQDKIITDLNRLVRACSNLVIIDAETNVIQLSHYTVEQYLLQSDTSRFHFTRLEADVMAGEFCVAYLSFADFETQVTRYKANANTDMVALGNLASHSLLISPDHPGRTVVKLWNSVRTSSTTAVNVHMTEILRKRPTTLDFSKFRCLPYVVSNWVRHSAFLFTEHGHKDYRNRRTDKLFHDLVLEKNLPFQFRPWEDCVPKDKDLIHEALFGWGLMENHPALIALGFAQSSSQNSLPWLSFHAEIQEKCLRVIKGTRGDPNVGRVDVTTAAMVNTDVRIAEDVAGIFKVFPESSYTVGTPTFSWLLSKLISACQKGHLKAVQACMMPHELSGIEVASYCVLIAAVNGHLSLVQELLPLCRKQARSIKIQHGGILLNSLEHAAVLGHVDVFQFLRENGQRVELFNDDNSFDRSLLEAVYQGDLELLDALFLLRSVVEENCVLTDITQNYNATYSLGLTAQKGRHDLVEVMLRHGVNANLRCMTIPSPLLLAITYSHITIVKILLESHASTKFTCWDLLLTAAARTGNLAIVELILSYGAEDLEDNLKGGGLQAISWPVKIAQSPELYLAPTPLYIACYHGHEDIVRVLVDRGASAYLASPTSFISLRHSNGQIVCRTSLYDVRHLQHSDPPASHYFHTPKLDESPIWETPFDAAKSQGHENIVKSLEDHTKKVASLPNAEPLPILDSFSLRVWKLLLQFRQAELQTSDPALNLEFLIAAGMDLQATKVEGQSLILWALENESTQLHSRINPADTACRASMLLHPFIELTTLTGTSFTRILGLLSVIAKQFGSETLNHVLIQAFCETSRFDIKDFLSDFLVHIIGPANYTHECKLVANSIFRAVYYSQQASSEHSDVHLLDAEIEFLNQEEMLAIKSAYWDLDAVEIVAFPRMFSEALSSVLQRCNNRCALSAAIKYGAYGLVPALYRARSSEYLHELPLLLEAIGDHAPISILAFLLEEESKRGLCCDIDELGEMALDKALAMGYTEAVVLLQSWHGNESWNKGDPWHCKFVKNRVLPGQAI</sequence>
<protein>
    <submittedName>
        <fullName evidence="6">Uncharacterized protein</fullName>
    </submittedName>
</protein>
<gene>
    <name evidence="6" type="ORF">PAC_17066</name>
</gene>
<dbReference type="OrthoDB" id="7464126at2759"/>
<dbReference type="Pfam" id="PF22939">
    <property type="entry name" value="WHD_GPIID"/>
    <property type="match status" value="1"/>
</dbReference>
<keyword evidence="7" id="KW-1185">Reference proteome</keyword>
<evidence type="ECO:0000256" key="1">
    <source>
        <dbReference type="ARBA" id="ARBA00022737"/>
    </source>
</evidence>
<dbReference type="Pfam" id="PF24809">
    <property type="entry name" value="DUF7708"/>
    <property type="match status" value="1"/>
</dbReference>
<name>A0A1L7XQE7_9HELO</name>
<dbReference type="PANTHER" id="PTHR10039:SF10">
    <property type="entry name" value="NACHT DOMAIN-CONTAINING PROTEIN"/>
    <property type="match status" value="1"/>
</dbReference>
<dbReference type="Pfam" id="PF24883">
    <property type="entry name" value="NPHP3_N"/>
    <property type="match status" value="1"/>
</dbReference>
<dbReference type="InterPro" id="IPR027417">
    <property type="entry name" value="P-loop_NTPase"/>
</dbReference>
<dbReference type="Proteomes" id="UP000184330">
    <property type="component" value="Unassembled WGS sequence"/>
</dbReference>
<evidence type="ECO:0000259" key="3">
    <source>
        <dbReference type="Pfam" id="PF22939"/>
    </source>
</evidence>
<dbReference type="InterPro" id="IPR002110">
    <property type="entry name" value="Ankyrin_rpt"/>
</dbReference>
<evidence type="ECO:0000259" key="5">
    <source>
        <dbReference type="Pfam" id="PF24883"/>
    </source>
</evidence>
<dbReference type="STRING" id="576137.A0A1L7XQE7"/>
<organism evidence="6 7">
    <name type="scientific">Phialocephala subalpina</name>
    <dbReference type="NCBI Taxonomy" id="576137"/>
    <lineage>
        <taxon>Eukaryota</taxon>
        <taxon>Fungi</taxon>
        <taxon>Dikarya</taxon>
        <taxon>Ascomycota</taxon>
        <taxon>Pezizomycotina</taxon>
        <taxon>Leotiomycetes</taxon>
        <taxon>Helotiales</taxon>
        <taxon>Mollisiaceae</taxon>
        <taxon>Phialocephala</taxon>
        <taxon>Phialocephala fortinii species complex</taxon>
    </lineage>
</organism>
<dbReference type="PROSITE" id="PS50297">
    <property type="entry name" value="ANK_REP_REGION"/>
    <property type="match status" value="1"/>
</dbReference>
<dbReference type="Pfam" id="PF12796">
    <property type="entry name" value="Ank_2"/>
    <property type="match status" value="1"/>
</dbReference>
<keyword evidence="2" id="KW-0040">ANK repeat</keyword>
<dbReference type="InterPro" id="IPR054471">
    <property type="entry name" value="GPIID_WHD"/>
</dbReference>
<dbReference type="Gene3D" id="3.40.50.300">
    <property type="entry name" value="P-loop containing nucleotide triphosphate hydrolases"/>
    <property type="match status" value="1"/>
</dbReference>
<feature type="domain" description="GPI inositol-deacylase winged helix" evidence="3">
    <location>
        <begin position="536"/>
        <end position="613"/>
    </location>
</feature>